<dbReference type="FunFam" id="1.10.510.10:FF:000021">
    <property type="entry name" value="Serine/threonine protein kinase"/>
    <property type="match status" value="1"/>
</dbReference>
<dbReference type="InParanoid" id="W0RC31"/>
<sequence length="526" mass="56074">MSSPPSGQSSPPHGTPAPLDPELHALEALRRALAGSYEVERLLGQGGMGSVYLGRDVTLDRRVAIKVISSDLAASTALRERFLREARTVARLRHPNIVAVHAAGETEGLLYFVMEFVPGESLRDRLARGRYDDASAVTALRDLARALGYAHAQGIVHRDVKPENVLLDAETGRAMLTDFGVARAFSAEDERMTGTGFVVGSPRYMSPEQAAGERELDGRSDVYSLGLVGYEMFAGEPAVAGGSAASIIMRQITERPAPLVTRNDHVPPAVAGVIDRALEKRPEARWATANDMADALDTGVRDSGLGTRDSGTAPPRVPSPESRVPTRRPMLVGVAILALAAAAAAAWAALGTSGGVPRGVDPRRSYLVAPFDVLSPDPQLAWLREGAVSMLSLDLAQWRDLQVVDYERGLDLQRDLKLDGARRIGLDDARRLARKAGVWTVVTGRVTGIGDSTLVVANVYDVASGKKVDSAMRATPRGADPRPLFDALARDLLDLVGAPAVSLGITKSTTTSVAAYRDYLDGARAR</sequence>
<feature type="region of interest" description="Disordered" evidence="10">
    <location>
        <begin position="1"/>
        <end position="20"/>
    </location>
</feature>
<feature type="domain" description="Protein kinase" evidence="11">
    <location>
        <begin position="37"/>
        <end position="300"/>
    </location>
</feature>
<keyword evidence="3" id="KW-0808">Transferase</keyword>
<dbReference type="EC" id="2.7.11.1" evidence="1"/>
<dbReference type="STRING" id="861299.J421_0470"/>
<accession>W0RC31</accession>
<evidence type="ECO:0000259" key="11">
    <source>
        <dbReference type="PROSITE" id="PS50011"/>
    </source>
</evidence>
<evidence type="ECO:0000256" key="3">
    <source>
        <dbReference type="ARBA" id="ARBA00022679"/>
    </source>
</evidence>
<comment type="catalytic activity">
    <reaction evidence="8">
        <text>L-seryl-[protein] + ATP = O-phospho-L-seryl-[protein] + ADP + H(+)</text>
        <dbReference type="Rhea" id="RHEA:17989"/>
        <dbReference type="Rhea" id="RHEA-COMP:9863"/>
        <dbReference type="Rhea" id="RHEA-COMP:11604"/>
        <dbReference type="ChEBI" id="CHEBI:15378"/>
        <dbReference type="ChEBI" id="CHEBI:29999"/>
        <dbReference type="ChEBI" id="CHEBI:30616"/>
        <dbReference type="ChEBI" id="CHEBI:83421"/>
        <dbReference type="ChEBI" id="CHEBI:456216"/>
        <dbReference type="EC" id="2.7.11.1"/>
    </reaction>
</comment>
<evidence type="ECO:0000256" key="2">
    <source>
        <dbReference type="ARBA" id="ARBA00022527"/>
    </source>
</evidence>
<keyword evidence="6 9" id="KW-0067">ATP-binding</keyword>
<dbReference type="InterPro" id="IPR008271">
    <property type="entry name" value="Ser/Thr_kinase_AS"/>
</dbReference>
<dbReference type="KEGG" id="gba:J421_0470"/>
<dbReference type="AlphaFoldDB" id="W0RC31"/>
<feature type="compositionally biased region" description="Low complexity" evidence="10">
    <location>
        <begin position="1"/>
        <end position="12"/>
    </location>
</feature>
<dbReference type="OrthoDB" id="9791419at2"/>
<evidence type="ECO:0000256" key="10">
    <source>
        <dbReference type="SAM" id="MobiDB-lite"/>
    </source>
</evidence>
<dbReference type="Gene3D" id="3.30.200.20">
    <property type="entry name" value="Phosphorylase Kinase, domain 1"/>
    <property type="match status" value="1"/>
</dbReference>
<dbReference type="PATRIC" id="fig|861299.3.peg.482"/>
<dbReference type="Proteomes" id="UP000019151">
    <property type="component" value="Chromosome"/>
</dbReference>
<dbReference type="eggNOG" id="COG0515">
    <property type="taxonomic scope" value="Bacteria"/>
</dbReference>
<keyword evidence="5 12" id="KW-0418">Kinase</keyword>
<dbReference type="GO" id="GO:0004674">
    <property type="term" value="F:protein serine/threonine kinase activity"/>
    <property type="evidence" value="ECO:0007669"/>
    <property type="project" value="UniProtKB-KW"/>
</dbReference>
<dbReference type="Gene3D" id="1.10.510.10">
    <property type="entry name" value="Transferase(Phosphotransferase) domain 1"/>
    <property type="match status" value="1"/>
</dbReference>
<dbReference type="FunCoup" id="W0RC31">
    <property type="interactions" value="139"/>
</dbReference>
<dbReference type="SUPFAM" id="SSF56112">
    <property type="entry name" value="Protein kinase-like (PK-like)"/>
    <property type="match status" value="1"/>
</dbReference>
<dbReference type="PANTHER" id="PTHR43289:SF6">
    <property type="entry name" value="SERINE_THREONINE-PROTEIN KINASE NEKL-3"/>
    <property type="match status" value="1"/>
</dbReference>
<name>W0RC31_9BACT</name>
<dbReference type="InterPro" id="IPR011009">
    <property type="entry name" value="Kinase-like_dom_sf"/>
</dbReference>
<evidence type="ECO:0000256" key="9">
    <source>
        <dbReference type="PROSITE-ProRule" id="PRU10141"/>
    </source>
</evidence>
<dbReference type="GO" id="GO:0005524">
    <property type="term" value="F:ATP binding"/>
    <property type="evidence" value="ECO:0007669"/>
    <property type="project" value="UniProtKB-UniRule"/>
</dbReference>
<keyword evidence="2" id="KW-0723">Serine/threonine-protein kinase</keyword>
<proteinExistence type="predicted"/>
<dbReference type="CDD" id="cd14014">
    <property type="entry name" value="STKc_PknB_like"/>
    <property type="match status" value="1"/>
</dbReference>
<feature type="region of interest" description="Disordered" evidence="10">
    <location>
        <begin position="299"/>
        <end position="325"/>
    </location>
</feature>
<dbReference type="RefSeq" id="WP_025409554.1">
    <property type="nucleotide sequence ID" value="NZ_CP007128.1"/>
</dbReference>
<evidence type="ECO:0000256" key="4">
    <source>
        <dbReference type="ARBA" id="ARBA00022741"/>
    </source>
</evidence>
<feature type="binding site" evidence="9">
    <location>
        <position position="66"/>
    </location>
    <ligand>
        <name>ATP</name>
        <dbReference type="ChEBI" id="CHEBI:30616"/>
    </ligand>
</feature>
<dbReference type="PANTHER" id="PTHR43289">
    <property type="entry name" value="MITOGEN-ACTIVATED PROTEIN KINASE KINASE KINASE 20-RELATED"/>
    <property type="match status" value="1"/>
</dbReference>
<protein>
    <recommendedName>
        <fullName evidence="1">non-specific serine/threonine protein kinase</fullName>
        <ecNumber evidence="1">2.7.11.1</ecNumber>
    </recommendedName>
</protein>
<dbReference type="Pfam" id="PF00069">
    <property type="entry name" value="Pkinase"/>
    <property type="match status" value="1"/>
</dbReference>
<keyword evidence="13" id="KW-1185">Reference proteome</keyword>
<evidence type="ECO:0000256" key="1">
    <source>
        <dbReference type="ARBA" id="ARBA00012513"/>
    </source>
</evidence>
<keyword evidence="4 9" id="KW-0547">Nucleotide-binding</keyword>
<dbReference type="SMART" id="SM00220">
    <property type="entry name" value="S_TKc"/>
    <property type="match status" value="1"/>
</dbReference>
<dbReference type="PROSITE" id="PS00107">
    <property type="entry name" value="PROTEIN_KINASE_ATP"/>
    <property type="match status" value="1"/>
</dbReference>
<dbReference type="HOGENOM" id="CLU_000288_63_44_0"/>
<evidence type="ECO:0000256" key="8">
    <source>
        <dbReference type="ARBA" id="ARBA00048679"/>
    </source>
</evidence>
<evidence type="ECO:0000256" key="5">
    <source>
        <dbReference type="ARBA" id="ARBA00022777"/>
    </source>
</evidence>
<dbReference type="InterPro" id="IPR017441">
    <property type="entry name" value="Protein_kinase_ATP_BS"/>
</dbReference>
<dbReference type="PROSITE" id="PS50011">
    <property type="entry name" value="PROTEIN_KINASE_DOM"/>
    <property type="match status" value="1"/>
</dbReference>
<evidence type="ECO:0000313" key="13">
    <source>
        <dbReference type="Proteomes" id="UP000019151"/>
    </source>
</evidence>
<reference evidence="12 13" key="1">
    <citation type="journal article" date="2014" name="Genome Announc.">
        <title>Genome Sequence and Methylome of Soil Bacterium Gemmatirosa kalamazoonensis KBS708T, a Member of the Rarely Cultivated Gemmatimonadetes Phylum.</title>
        <authorList>
            <person name="Debruyn J.M."/>
            <person name="Radosevich M."/>
            <person name="Wommack K.E."/>
            <person name="Polson S.W."/>
            <person name="Hauser L.J."/>
            <person name="Fawaz M.N."/>
            <person name="Korlach J."/>
            <person name="Tsai Y.C."/>
        </authorList>
    </citation>
    <scope>NUCLEOTIDE SEQUENCE [LARGE SCALE GENOMIC DNA]</scope>
    <source>
        <strain evidence="12 13">KBS708</strain>
    </source>
</reference>
<evidence type="ECO:0000256" key="6">
    <source>
        <dbReference type="ARBA" id="ARBA00022840"/>
    </source>
</evidence>
<comment type="catalytic activity">
    <reaction evidence="7">
        <text>L-threonyl-[protein] + ATP = O-phospho-L-threonyl-[protein] + ADP + H(+)</text>
        <dbReference type="Rhea" id="RHEA:46608"/>
        <dbReference type="Rhea" id="RHEA-COMP:11060"/>
        <dbReference type="Rhea" id="RHEA-COMP:11605"/>
        <dbReference type="ChEBI" id="CHEBI:15378"/>
        <dbReference type="ChEBI" id="CHEBI:30013"/>
        <dbReference type="ChEBI" id="CHEBI:30616"/>
        <dbReference type="ChEBI" id="CHEBI:61977"/>
        <dbReference type="ChEBI" id="CHEBI:456216"/>
        <dbReference type="EC" id="2.7.11.1"/>
    </reaction>
</comment>
<evidence type="ECO:0000256" key="7">
    <source>
        <dbReference type="ARBA" id="ARBA00047899"/>
    </source>
</evidence>
<organism evidence="12 13">
    <name type="scientific">Gemmatirosa kalamazoonensis</name>
    <dbReference type="NCBI Taxonomy" id="861299"/>
    <lineage>
        <taxon>Bacteria</taxon>
        <taxon>Pseudomonadati</taxon>
        <taxon>Gemmatimonadota</taxon>
        <taxon>Gemmatimonadia</taxon>
        <taxon>Gemmatimonadales</taxon>
        <taxon>Gemmatimonadaceae</taxon>
        <taxon>Gemmatirosa</taxon>
    </lineage>
</organism>
<dbReference type="PROSITE" id="PS00108">
    <property type="entry name" value="PROTEIN_KINASE_ST"/>
    <property type="match status" value="1"/>
</dbReference>
<dbReference type="EMBL" id="CP007128">
    <property type="protein sequence ID" value="AHG88007.1"/>
    <property type="molecule type" value="Genomic_DNA"/>
</dbReference>
<dbReference type="FunFam" id="3.30.200.20:FF:000035">
    <property type="entry name" value="Serine/threonine protein kinase Stk1"/>
    <property type="match status" value="1"/>
</dbReference>
<gene>
    <name evidence="12" type="ORF">J421_0470</name>
</gene>
<dbReference type="InterPro" id="IPR000719">
    <property type="entry name" value="Prot_kinase_dom"/>
</dbReference>
<evidence type="ECO:0000313" key="12">
    <source>
        <dbReference type="EMBL" id="AHG88007.1"/>
    </source>
</evidence>